<protein>
    <submittedName>
        <fullName evidence="7">Radical SAM protein</fullName>
    </submittedName>
</protein>
<dbReference type="InterPro" id="IPR013785">
    <property type="entry name" value="Aldolase_TIM"/>
</dbReference>
<dbReference type="PROSITE" id="PS51918">
    <property type="entry name" value="RADICAL_SAM"/>
    <property type="match status" value="1"/>
</dbReference>
<dbReference type="SFLD" id="SFLDS00029">
    <property type="entry name" value="Radical_SAM"/>
    <property type="match status" value="1"/>
</dbReference>
<evidence type="ECO:0000256" key="3">
    <source>
        <dbReference type="ARBA" id="ARBA00023004"/>
    </source>
</evidence>
<feature type="domain" description="Radical SAM core" evidence="6">
    <location>
        <begin position="3"/>
        <end position="227"/>
    </location>
</feature>
<keyword evidence="4" id="KW-0411">Iron-sulfur</keyword>
<dbReference type="Proteomes" id="UP001551675">
    <property type="component" value="Unassembled WGS sequence"/>
</dbReference>
<sequence>MDRPGPSDVIWDITYACPLRCVHCYSESGRRPGRQLSLDDMLKVADAIISLAPQAVELAGGEPLLVKGVYEVAERISRAGIAVNLYTSGWTMTASVAEEAARVFSRITVSVDGADAATHDRIRGRSGSFDRAMEALALLEDVSLQRTMRGGDPVLFGLDCVVMRGNFHQMSELCRVVASRFSEMRFLTFGAVAPSGLASRPGFSDRELLTDEQLKTLTSTEHRQGLQNLVPATVRVATTDNFILQMNPAVVERFGFPFMEIEPDGQVRAMPVYEGTVGSLLDEDPQALWARAVARWSDPFVVDALRSVRTWADWAEATRLIDYRFGSDEVRKRIGRRPEYRVQASDDAPGEGQKADRRPRPPSPL</sequence>
<keyword evidence="3" id="KW-0408">Iron</keyword>
<dbReference type="EMBL" id="JBFALK010000003">
    <property type="protein sequence ID" value="MEV0968369.1"/>
    <property type="molecule type" value="Genomic_DNA"/>
</dbReference>
<feature type="region of interest" description="Disordered" evidence="5">
    <location>
        <begin position="336"/>
        <end position="365"/>
    </location>
</feature>
<accession>A0ABV3G9X1</accession>
<keyword evidence="8" id="KW-1185">Reference proteome</keyword>
<dbReference type="CDD" id="cd01335">
    <property type="entry name" value="Radical_SAM"/>
    <property type="match status" value="1"/>
</dbReference>
<evidence type="ECO:0000256" key="1">
    <source>
        <dbReference type="ARBA" id="ARBA00022691"/>
    </source>
</evidence>
<evidence type="ECO:0000313" key="8">
    <source>
        <dbReference type="Proteomes" id="UP001551675"/>
    </source>
</evidence>
<proteinExistence type="predicted"/>
<dbReference type="SFLD" id="SFLDG01067">
    <property type="entry name" value="SPASM/twitch_domain_containing"/>
    <property type="match status" value="1"/>
</dbReference>
<dbReference type="InterPro" id="IPR007197">
    <property type="entry name" value="rSAM"/>
</dbReference>
<dbReference type="Gene3D" id="3.20.20.70">
    <property type="entry name" value="Aldolase class I"/>
    <property type="match status" value="1"/>
</dbReference>
<reference evidence="7 8" key="1">
    <citation type="submission" date="2024-06" db="EMBL/GenBank/DDBJ databases">
        <title>The Natural Products Discovery Center: Release of the First 8490 Sequenced Strains for Exploring Actinobacteria Biosynthetic Diversity.</title>
        <authorList>
            <person name="Kalkreuter E."/>
            <person name="Kautsar S.A."/>
            <person name="Yang D."/>
            <person name="Bader C.D."/>
            <person name="Teijaro C.N."/>
            <person name="Fluegel L."/>
            <person name="Davis C.M."/>
            <person name="Simpson J.R."/>
            <person name="Lauterbach L."/>
            <person name="Steele A.D."/>
            <person name="Gui C."/>
            <person name="Meng S."/>
            <person name="Li G."/>
            <person name="Viehrig K."/>
            <person name="Ye F."/>
            <person name="Su P."/>
            <person name="Kiefer A.F."/>
            <person name="Nichols A."/>
            <person name="Cepeda A.J."/>
            <person name="Yan W."/>
            <person name="Fan B."/>
            <person name="Jiang Y."/>
            <person name="Adhikari A."/>
            <person name="Zheng C.-J."/>
            <person name="Schuster L."/>
            <person name="Cowan T.M."/>
            <person name="Smanski M.J."/>
            <person name="Chevrette M.G."/>
            <person name="De Carvalho L.P.S."/>
            <person name="Shen B."/>
        </authorList>
    </citation>
    <scope>NUCLEOTIDE SEQUENCE [LARGE SCALE GENOMIC DNA]</scope>
    <source>
        <strain evidence="7 8">NPDC050100</strain>
    </source>
</reference>
<dbReference type="Pfam" id="PF04055">
    <property type="entry name" value="Radical_SAM"/>
    <property type="match status" value="1"/>
</dbReference>
<gene>
    <name evidence="7" type="ORF">AB0I59_07020</name>
</gene>
<name>A0ABV3G9X1_MICGL</name>
<comment type="caution">
    <text evidence="7">The sequence shown here is derived from an EMBL/GenBank/DDBJ whole genome shotgun (WGS) entry which is preliminary data.</text>
</comment>
<keyword evidence="2" id="KW-0479">Metal-binding</keyword>
<evidence type="ECO:0000259" key="6">
    <source>
        <dbReference type="PROSITE" id="PS51918"/>
    </source>
</evidence>
<dbReference type="PANTHER" id="PTHR11228:SF7">
    <property type="entry name" value="PQQA PEPTIDE CYCLASE"/>
    <property type="match status" value="1"/>
</dbReference>
<dbReference type="RefSeq" id="WP_358130966.1">
    <property type="nucleotide sequence ID" value="NZ_JBFALK010000003.1"/>
</dbReference>
<evidence type="ECO:0000256" key="2">
    <source>
        <dbReference type="ARBA" id="ARBA00022723"/>
    </source>
</evidence>
<evidence type="ECO:0000313" key="7">
    <source>
        <dbReference type="EMBL" id="MEV0968369.1"/>
    </source>
</evidence>
<dbReference type="PANTHER" id="PTHR11228">
    <property type="entry name" value="RADICAL SAM DOMAIN PROTEIN"/>
    <property type="match status" value="1"/>
</dbReference>
<evidence type="ECO:0000256" key="5">
    <source>
        <dbReference type="SAM" id="MobiDB-lite"/>
    </source>
</evidence>
<evidence type="ECO:0000256" key="4">
    <source>
        <dbReference type="ARBA" id="ARBA00023014"/>
    </source>
</evidence>
<organism evidence="7 8">
    <name type="scientific">Microtetraspora glauca</name>
    <dbReference type="NCBI Taxonomy" id="1996"/>
    <lineage>
        <taxon>Bacteria</taxon>
        <taxon>Bacillati</taxon>
        <taxon>Actinomycetota</taxon>
        <taxon>Actinomycetes</taxon>
        <taxon>Streptosporangiales</taxon>
        <taxon>Streptosporangiaceae</taxon>
        <taxon>Microtetraspora</taxon>
    </lineage>
</organism>
<keyword evidence="1" id="KW-0949">S-adenosyl-L-methionine</keyword>
<dbReference type="SUPFAM" id="SSF102114">
    <property type="entry name" value="Radical SAM enzymes"/>
    <property type="match status" value="1"/>
</dbReference>
<dbReference type="InterPro" id="IPR058240">
    <property type="entry name" value="rSAM_sf"/>
</dbReference>
<dbReference type="InterPro" id="IPR050377">
    <property type="entry name" value="Radical_SAM_PqqE_MftC-like"/>
</dbReference>